<reference evidence="1 2" key="1">
    <citation type="journal article" date="2018" name="Nat. Genet.">
        <title>The Rosa genome provides new insights in the design of modern roses.</title>
        <authorList>
            <person name="Bendahmane M."/>
        </authorList>
    </citation>
    <scope>NUCLEOTIDE SEQUENCE [LARGE SCALE GENOMIC DNA]</scope>
    <source>
        <strain evidence="2">cv. Old Blush</strain>
    </source>
</reference>
<keyword evidence="2" id="KW-1185">Reference proteome</keyword>
<dbReference type="Proteomes" id="UP000238479">
    <property type="component" value="Chromosome 1"/>
</dbReference>
<dbReference type="AlphaFoldDB" id="A0A2P6SDD6"/>
<gene>
    <name evidence="1" type="ORF">RchiOBHm_Chr1g0339991</name>
</gene>
<dbReference type="EMBL" id="PDCK01000039">
    <property type="protein sequence ID" value="PRQ56682.1"/>
    <property type="molecule type" value="Genomic_DNA"/>
</dbReference>
<accession>A0A2P6SDD6</accession>
<sequence length="49" mass="5921">MIQALISRFVTHNGRWYQACPHCFRQLKQKKNNDLLICLEHNMQVPLPW</sequence>
<name>A0A2P6SDD6_ROSCH</name>
<dbReference type="Gramene" id="PRQ56682">
    <property type="protein sequence ID" value="PRQ56682"/>
    <property type="gene ID" value="RchiOBHm_Chr1g0339991"/>
</dbReference>
<comment type="caution">
    <text evidence="1">The sequence shown here is derived from an EMBL/GenBank/DDBJ whole genome shotgun (WGS) entry which is preliminary data.</text>
</comment>
<organism evidence="1 2">
    <name type="scientific">Rosa chinensis</name>
    <name type="common">China rose</name>
    <dbReference type="NCBI Taxonomy" id="74649"/>
    <lineage>
        <taxon>Eukaryota</taxon>
        <taxon>Viridiplantae</taxon>
        <taxon>Streptophyta</taxon>
        <taxon>Embryophyta</taxon>
        <taxon>Tracheophyta</taxon>
        <taxon>Spermatophyta</taxon>
        <taxon>Magnoliopsida</taxon>
        <taxon>eudicotyledons</taxon>
        <taxon>Gunneridae</taxon>
        <taxon>Pentapetalae</taxon>
        <taxon>rosids</taxon>
        <taxon>fabids</taxon>
        <taxon>Rosales</taxon>
        <taxon>Rosaceae</taxon>
        <taxon>Rosoideae</taxon>
        <taxon>Rosoideae incertae sedis</taxon>
        <taxon>Rosa</taxon>
    </lineage>
</organism>
<evidence type="ECO:0000313" key="1">
    <source>
        <dbReference type="EMBL" id="PRQ56682.1"/>
    </source>
</evidence>
<evidence type="ECO:0000313" key="2">
    <source>
        <dbReference type="Proteomes" id="UP000238479"/>
    </source>
</evidence>
<proteinExistence type="predicted"/>
<protein>
    <submittedName>
        <fullName evidence="1">Uncharacterized protein</fullName>
    </submittedName>
</protein>